<comment type="subcellular location">
    <subcellularLocation>
        <location evidence="5">Cell membrane</location>
        <topology evidence="5">Multi-pass membrane protein</topology>
    </subcellularLocation>
    <subcellularLocation>
        <location evidence="1">Membrane</location>
        <topology evidence="1">Multi-pass membrane protein</topology>
    </subcellularLocation>
</comment>
<protein>
    <recommendedName>
        <fullName evidence="5">Sec-independent protein translocase protein TatC</fullName>
    </recommendedName>
</protein>
<feature type="transmembrane region" description="Helical" evidence="5">
    <location>
        <begin position="20"/>
        <end position="38"/>
    </location>
</feature>
<keyword evidence="5" id="KW-0813">Transport</keyword>
<accession>A0A556MNE8</accession>
<dbReference type="PRINTS" id="PR01840">
    <property type="entry name" value="TATCFAMILY"/>
</dbReference>
<evidence type="ECO:0000256" key="1">
    <source>
        <dbReference type="ARBA" id="ARBA00004141"/>
    </source>
</evidence>
<evidence type="ECO:0000256" key="2">
    <source>
        <dbReference type="ARBA" id="ARBA00022692"/>
    </source>
</evidence>
<dbReference type="OrthoDB" id="9777044at2"/>
<evidence type="ECO:0000256" key="4">
    <source>
        <dbReference type="ARBA" id="ARBA00023136"/>
    </source>
</evidence>
<dbReference type="Pfam" id="PF00902">
    <property type="entry name" value="TatC"/>
    <property type="match status" value="1"/>
</dbReference>
<dbReference type="PANTHER" id="PTHR30371:SF0">
    <property type="entry name" value="SEC-INDEPENDENT PROTEIN TRANSLOCASE PROTEIN TATC, CHLOROPLASTIC-RELATED"/>
    <property type="match status" value="1"/>
</dbReference>
<evidence type="ECO:0000256" key="3">
    <source>
        <dbReference type="ARBA" id="ARBA00022989"/>
    </source>
</evidence>
<keyword evidence="4 5" id="KW-0472">Membrane</keyword>
<dbReference type="EMBL" id="VLPL01000007">
    <property type="protein sequence ID" value="TSJ41494.1"/>
    <property type="molecule type" value="Genomic_DNA"/>
</dbReference>
<sequence length="265" mass="30694">MEEEKNMSFLQHLEELRWRLVRSAAVIIVLAIVIWWNQDWIMRHVFLSMSQPDFFTFHFFCTYMDFMCVEEIPINFQSTTMGGQFSYALWMSFLGGVVVGFPFIFYQLWSFVKPGLKQNEKKMVKGIVFYVSLLFFLGILFGYFIVAPMSVQFFGTYQITKEIKNDFTINSYMSTVLSTVFYSGLFFLLPILAYLLGKLGIVSSGFLTKYRKHSIVVVLILAAIITPPDIISQVIVSLPILLLYEIGIFVVKRVEKSRLKDEING</sequence>
<proteinExistence type="inferred from homology"/>
<reference evidence="6 7" key="1">
    <citation type="submission" date="2019-07" db="EMBL/GenBank/DDBJ databases">
        <authorList>
            <person name="Huq M.A."/>
        </authorList>
    </citation>
    <scope>NUCLEOTIDE SEQUENCE [LARGE SCALE GENOMIC DNA]</scope>
    <source>
        <strain evidence="6 7">MAH-3</strain>
    </source>
</reference>
<keyword evidence="5" id="KW-1003">Cell membrane</keyword>
<comment type="similarity">
    <text evidence="5">Belongs to the TatC family.</text>
</comment>
<dbReference type="InterPro" id="IPR002033">
    <property type="entry name" value="TatC"/>
</dbReference>
<feature type="transmembrane region" description="Helical" evidence="5">
    <location>
        <begin position="87"/>
        <end position="106"/>
    </location>
</feature>
<dbReference type="NCBIfam" id="TIGR00945">
    <property type="entry name" value="tatC"/>
    <property type="match status" value="1"/>
</dbReference>
<keyword evidence="5" id="KW-0653">Protein transport</keyword>
<keyword evidence="2 5" id="KW-0812">Transmembrane</keyword>
<dbReference type="GO" id="GO:0065002">
    <property type="term" value="P:intracellular protein transmembrane transport"/>
    <property type="evidence" value="ECO:0007669"/>
    <property type="project" value="TreeGrafter"/>
</dbReference>
<dbReference type="GO" id="GO:0009977">
    <property type="term" value="F:proton motive force dependent protein transmembrane transporter activity"/>
    <property type="evidence" value="ECO:0007669"/>
    <property type="project" value="TreeGrafter"/>
</dbReference>
<evidence type="ECO:0000256" key="5">
    <source>
        <dbReference type="HAMAP-Rule" id="MF_00902"/>
    </source>
</evidence>
<dbReference type="PANTHER" id="PTHR30371">
    <property type="entry name" value="SEC-INDEPENDENT PROTEIN TRANSLOCASE PROTEIN TATC"/>
    <property type="match status" value="1"/>
</dbReference>
<dbReference type="Proteomes" id="UP000316008">
    <property type="component" value="Unassembled WGS sequence"/>
</dbReference>
<evidence type="ECO:0000313" key="6">
    <source>
        <dbReference type="EMBL" id="TSJ41494.1"/>
    </source>
</evidence>
<keyword evidence="5" id="KW-0811">Translocation</keyword>
<evidence type="ECO:0000313" key="7">
    <source>
        <dbReference type="Proteomes" id="UP000316008"/>
    </source>
</evidence>
<name>A0A556MNE8_9FLAO</name>
<keyword evidence="7" id="KW-1185">Reference proteome</keyword>
<keyword evidence="3 5" id="KW-1133">Transmembrane helix</keyword>
<comment type="function">
    <text evidence="5">Part of the twin-arginine translocation (Tat) system that transports large folded proteins containing a characteristic twin-arginine motif in their signal peptide across membranes.</text>
</comment>
<gene>
    <name evidence="5 6" type="primary">tatC</name>
    <name evidence="6" type="ORF">FO442_13595</name>
</gene>
<comment type="caution">
    <text evidence="5">Lacks conserved residue(s) required for the propagation of feature annotation.</text>
</comment>
<dbReference type="GO" id="GO:0043953">
    <property type="term" value="P:protein transport by the Tat complex"/>
    <property type="evidence" value="ECO:0007669"/>
    <property type="project" value="UniProtKB-UniRule"/>
</dbReference>
<organism evidence="6 7">
    <name type="scientific">Fluviicola chungangensis</name>
    <dbReference type="NCBI Taxonomy" id="2597671"/>
    <lineage>
        <taxon>Bacteria</taxon>
        <taxon>Pseudomonadati</taxon>
        <taxon>Bacteroidota</taxon>
        <taxon>Flavobacteriia</taxon>
        <taxon>Flavobacteriales</taxon>
        <taxon>Crocinitomicaceae</taxon>
        <taxon>Fluviicola</taxon>
    </lineage>
</organism>
<dbReference type="HAMAP" id="MF_00902">
    <property type="entry name" value="TatC"/>
    <property type="match status" value="1"/>
</dbReference>
<feature type="transmembrane region" description="Helical" evidence="5">
    <location>
        <begin position="127"/>
        <end position="151"/>
    </location>
</feature>
<feature type="transmembrane region" description="Helical" evidence="5">
    <location>
        <begin position="171"/>
        <end position="197"/>
    </location>
</feature>
<comment type="subunit">
    <text evidence="5">Forms a complex with TatA.</text>
</comment>
<comment type="caution">
    <text evidence="6">The sequence shown here is derived from an EMBL/GenBank/DDBJ whole genome shotgun (WGS) entry which is preliminary data.</text>
</comment>
<dbReference type="GO" id="GO:0033281">
    <property type="term" value="C:TAT protein transport complex"/>
    <property type="evidence" value="ECO:0007669"/>
    <property type="project" value="UniProtKB-UniRule"/>
</dbReference>
<dbReference type="AlphaFoldDB" id="A0A556MNE8"/>